<accession>A0A3N1VSY6</accession>
<dbReference type="PANTHER" id="PTHR43257">
    <property type="entry name" value="PYRUVATE DEHYDROGENASE E1 COMPONENT BETA SUBUNIT"/>
    <property type="match status" value="1"/>
</dbReference>
<evidence type="ECO:0000259" key="4">
    <source>
        <dbReference type="SMART" id="SM00861"/>
    </source>
</evidence>
<comment type="cofactor">
    <cofactor evidence="1">
        <name>thiamine diphosphate</name>
        <dbReference type="ChEBI" id="CHEBI:58937"/>
    </cofactor>
</comment>
<dbReference type="PANTHER" id="PTHR43257:SF2">
    <property type="entry name" value="PYRUVATE DEHYDROGENASE E1 COMPONENT SUBUNIT BETA"/>
    <property type="match status" value="1"/>
</dbReference>
<keyword evidence="6" id="KW-1185">Reference proteome</keyword>
<dbReference type="SUPFAM" id="SSF52922">
    <property type="entry name" value="TK C-terminal domain-like"/>
    <property type="match status" value="1"/>
</dbReference>
<evidence type="ECO:0000313" key="5">
    <source>
        <dbReference type="EMBL" id="ROR03322.1"/>
    </source>
</evidence>
<dbReference type="InterPro" id="IPR009014">
    <property type="entry name" value="Transketo_C/PFOR_II"/>
</dbReference>
<dbReference type="FunFam" id="3.40.50.920:FF:000001">
    <property type="entry name" value="Pyruvate dehydrogenase E1 beta subunit"/>
    <property type="match status" value="1"/>
</dbReference>
<dbReference type="OrthoDB" id="9780894at2"/>
<dbReference type="SUPFAM" id="SSF52518">
    <property type="entry name" value="Thiamin diphosphate-binding fold (THDP-binding)"/>
    <property type="match status" value="1"/>
</dbReference>
<evidence type="ECO:0000256" key="3">
    <source>
        <dbReference type="ARBA" id="ARBA00023052"/>
    </source>
</evidence>
<feature type="domain" description="Transketolase-like pyrimidine-binding" evidence="4">
    <location>
        <begin position="4"/>
        <end position="179"/>
    </location>
</feature>
<protein>
    <submittedName>
        <fullName evidence="5">Pyruvate dehydrogenase E1 component beta subunit</fullName>
    </submittedName>
</protein>
<dbReference type="InterPro" id="IPR029061">
    <property type="entry name" value="THDP-binding"/>
</dbReference>
<dbReference type="InterPro" id="IPR033248">
    <property type="entry name" value="Transketolase_C"/>
</dbReference>
<dbReference type="GO" id="GO:0016491">
    <property type="term" value="F:oxidoreductase activity"/>
    <property type="evidence" value="ECO:0007669"/>
    <property type="project" value="UniProtKB-KW"/>
</dbReference>
<sequence length="328" mass="36420">MPKMTMVQALNMALRQEMEKDDRVIVLGEDVGVDGGVFRVTDGLIDRFGPDRVVDTPLAESAIVGMSIGMAVYGLRPVCEIQFSGFSYLNFHQIECHASRLRHRSQGRWTVPMVLRTPYGGGVRALEHHSESREVFYAHMPGLKMVIPSGPRNARALLVSAIRDPDPVIFFEPKAVYRAFREDVPEEEETLPIGKSLLAREGRHVTLITYGAMVRPVLEAADRLSQTDGIEPEVIDLLTLAPLDDTLLVESAKKTGRVVIVHEAPCSYGPGAELVARLVEKAFYFLEAPVRRVTGFDLIMPLFAREKAYLPNAERIVRAVKETLEAAA</sequence>
<dbReference type="Gene3D" id="3.40.50.920">
    <property type="match status" value="1"/>
</dbReference>
<keyword evidence="5" id="KW-0670">Pyruvate</keyword>
<evidence type="ECO:0000256" key="1">
    <source>
        <dbReference type="ARBA" id="ARBA00001964"/>
    </source>
</evidence>
<reference evidence="5 6" key="1">
    <citation type="submission" date="2018-11" db="EMBL/GenBank/DDBJ databases">
        <title>Genomic Encyclopedia of Type Strains, Phase IV (KMG-IV): sequencing the most valuable type-strain genomes for metagenomic binning, comparative biology and taxonomic classification.</title>
        <authorList>
            <person name="Goeker M."/>
        </authorList>
    </citation>
    <scope>NUCLEOTIDE SEQUENCE [LARGE SCALE GENOMIC DNA]</scope>
    <source>
        <strain evidence="5 6">DSM 22027</strain>
    </source>
</reference>
<gene>
    <name evidence="5" type="ORF">EDC27_0590</name>
</gene>
<comment type="caution">
    <text evidence="5">The sequence shown here is derived from an EMBL/GenBank/DDBJ whole genome shotgun (WGS) entry which is preliminary data.</text>
</comment>
<name>A0A3N1VSY6_9BACT</name>
<dbReference type="InterPro" id="IPR005475">
    <property type="entry name" value="Transketolase-like_Pyr-bd"/>
</dbReference>
<dbReference type="CDD" id="cd07036">
    <property type="entry name" value="TPP_PYR_E1-PDHc-beta_like"/>
    <property type="match status" value="1"/>
</dbReference>
<keyword evidence="2" id="KW-0560">Oxidoreductase</keyword>
<organism evidence="5 6">
    <name type="scientific">Desulfosoma caldarium</name>
    <dbReference type="NCBI Taxonomy" id="610254"/>
    <lineage>
        <taxon>Bacteria</taxon>
        <taxon>Pseudomonadati</taxon>
        <taxon>Thermodesulfobacteriota</taxon>
        <taxon>Syntrophobacteria</taxon>
        <taxon>Syntrophobacterales</taxon>
        <taxon>Syntrophobacteraceae</taxon>
        <taxon>Desulfosoma</taxon>
    </lineage>
</organism>
<dbReference type="Pfam" id="PF02779">
    <property type="entry name" value="Transket_pyr"/>
    <property type="match status" value="1"/>
</dbReference>
<dbReference type="FunFam" id="3.40.50.970:FF:000001">
    <property type="entry name" value="Pyruvate dehydrogenase E1 beta subunit"/>
    <property type="match status" value="1"/>
</dbReference>
<dbReference type="Pfam" id="PF02780">
    <property type="entry name" value="Transketolase_C"/>
    <property type="match status" value="1"/>
</dbReference>
<dbReference type="SMART" id="SM00861">
    <property type="entry name" value="Transket_pyr"/>
    <property type="match status" value="1"/>
</dbReference>
<evidence type="ECO:0000313" key="6">
    <source>
        <dbReference type="Proteomes" id="UP000276223"/>
    </source>
</evidence>
<dbReference type="Gene3D" id="3.40.50.970">
    <property type="match status" value="1"/>
</dbReference>
<dbReference type="AlphaFoldDB" id="A0A3N1VSY6"/>
<dbReference type="Proteomes" id="UP000276223">
    <property type="component" value="Unassembled WGS sequence"/>
</dbReference>
<dbReference type="EMBL" id="RJVA01000009">
    <property type="protein sequence ID" value="ROR03322.1"/>
    <property type="molecule type" value="Genomic_DNA"/>
</dbReference>
<evidence type="ECO:0000256" key="2">
    <source>
        <dbReference type="ARBA" id="ARBA00023002"/>
    </source>
</evidence>
<proteinExistence type="predicted"/>
<dbReference type="RefSeq" id="WP_123289109.1">
    <property type="nucleotide sequence ID" value="NZ_RJVA01000009.1"/>
</dbReference>
<keyword evidence="3" id="KW-0786">Thiamine pyrophosphate</keyword>